<accession>A0A2U1NMC2</accession>
<dbReference type="GO" id="GO:0016301">
    <property type="term" value="F:kinase activity"/>
    <property type="evidence" value="ECO:0007669"/>
    <property type="project" value="UniProtKB-KW"/>
</dbReference>
<dbReference type="AlphaFoldDB" id="A0A2U1NMC2"/>
<sequence>MSLALSDPYFKNLAKAERETCAQPFSKREFEFEKRGITKEDIRERIYMEILEYHLNMLKDFLYGNEPTGLMYPSAVDKFKKHFSHLEEHHGKGTAAPLLERQNSLSLPR</sequence>
<gene>
    <name evidence="2" type="ORF">CTI12_AA248780</name>
</gene>
<comment type="caution">
    <text evidence="2">The sequence shown here is derived from an EMBL/GenBank/DDBJ whole genome shotgun (WGS) entry which is preliminary data.</text>
</comment>
<dbReference type="Proteomes" id="UP000245207">
    <property type="component" value="Unassembled WGS sequence"/>
</dbReference>
<keyword evidence="2" id="KW-0808">Transferase</keyword>
<keyword evidence="3" id="KW-1185">Reference proteome</keyword>
<keyword evidence="2" id="KW-0418">Kinase</keyword>
<dbReference type="STRING" id="35608.A0A2U1NMC2"/>
<dbReference type="Gene3D" id="1.10.510.10">
    <property type="entry name" value="Transferase(Phosphotransferase) domain 1"/>
    <property type="match status" value="1"/>
</dbReference>
<reference evidence="2 3" key="1">
    <citation type="journal article" date="2018" name="Mol. Plant">
        <title>The genome of Artemisia annua provides insight into the evolution of Asteraceae family and artemisinin biosynthesis.</title>
        <authorList>
            <person name="Shen Q."/>
            <person name="Zhang L."/>
            <person name="Liao Z."/>
            <person name="Wang S."/>
            <person name="Yan T."/>
            <person name="Shi P."/>
            <person name="Liu M."/>
            <person name="Fu X."/>
            <person name="Pan Q."/>
            <person name="Wang Y."/>
            <person name="Lv Z."/>
            <person name="Lu X."/>
            <person name="Zhang F."/>
            <person name="Jiang W."/>
            <person name="Ma Y."/>
            <person name="Chen M."/>
            <person name="Hao X."/>
            <person name="Li L."/>
            <person name="Tang Y."/>
            <person name="Lv G."/>
            <person name="Zhou Y."/>
            <person name="Sun X."/>
            <person name="Brodelius P.E."/>
            <person name="Rose J.K.C."/>
            <person name="Tang K."/>
        </authorList>
    </citation>
    <scope>NUCLEOTIDE SEQUENCE [LARGE SCALE GENOMIC DNA]</scope>
    <source>
        <strain evidence="3">cv. Huhao1</strain>
        <tissue evidence="2">Leaf</tissue>
    </source>
</reference>
<dbReference type="EMBL" id="PKPP01002530">
    <property type="protein sequence ID" value="PWA74664.1"/>
    <property type="molecule type" value="Genomic_DNA"/>
</dbReference>
<feature type="region of interest" description="Disordered" evidence="1">
    <location>
        <begin position="88"/>
        <end position="109"/>
    </location>
</feature>
<dbReference type="OrthoDB" id="2396at2759"/>
<evidence type="ECO:0000313" key="3">
    <source>
        <dbReference type="Proteomes" id="UP000245207"/>
    </source>
</evidence>
<dbReference type="Gene3D" id="3.30.200.20">
    <property type="entry name" value="Phosphorylase Kinase, domain 1"/>
    <property type="match status" value="1"/>
</dbReference>
<protein>
    <submittedName>
        <fullName evidence="2">Mitogen-activated protein kinase 14</fullName>
    </submittedName>
</protein>
<name>A0A2U1NMC2_ARTAN</name>
<organism evidence="2 3">
    <name type="scientific">Artemisia annua</name>
    <name type="common">Sweet wormwood</name>
    <dbReference type="NCBI Taxonomy" id="35608"/>
    <lineage>
        <taxon>Eukaryota</taxon>
        <taxon>Viridiplantae</taxon>
        <taxon>Streptophyta</taxon>
        <taxon>Embryophyta</taxon>
        <taxon>Tracheophyta</taxon>
        <taxon>Spermatophyta</taxon>
        <taxon>Magnoliopsida</taxon>
        <taxon>eudicotyledons</taxon>
        <taxon>Gunneridae</taxon>
        <taxon>Pentapetalae</taxon>
        <taxon>asterids</taxon>
        <taxon>campanulids</taxon>
        <taxon>Asterales</taxon>
        <taxon>Asteraceae</taxon>
        <taxon>Asteroideae</taxon>
        <taxon>Anthemideae</taxon>
        <taxon>Artemisiinae</taxon>
        <taxon>Artemisia</taxon>
    </lineage>
</organism>
<evidence type="ECO:0000256" key="1">
    <source>
        <dbReference type="SAM" id="MobiDB-lite"/>
    </source>
</evidence>
<evidence type="ECO:0000313" key="2">
    <source>
        <dbReference type="EMBL" id="PWA74664.1"/>
    </source>
</evidence>
<proteinExistence type="predicted"/>